<protein>
    <recommendedName>
        <fullName evidence="4">DUF4145 domain-containing protein</fullName>
    </recommendedName>
</protein>
<keyword evidence="1" id="KW-0472">Membrane</keyword>
<evidence type="ECO:0000313" key="2">
    <source>
        <dbReference type="EMBL" id="SHE29145.1"/>
    </source>
</evidence>
<dbReference type="EMBL" id="FQUH01000001">
    <property type="protein sequence ID" value="SHE29145.1"/>
    <property type="molecule type" value="Genomic_DNA"/>
</dbReference>
<accession>A0A1M4SAH7</accession>
<proteinExistence type="predicted"/>
<dbReference type="AlphaFoldDB" id="A0A1M4SAH7"/>
<organism evidence="2 3">
    <name type="scientific">Vibrio gazogenes DSM 21264 = NBRC 103151</name>
    <dbReference type="NCBI Taxonomy" id="1123492"/>
    <lineage>
        <taxon>Bacteria</taxon>
        <taxon>Pseudomonadati</taxon>
        <taxon>Pseudomonadota</taxon>
        <taxon>Gammaproteobacteria</taxon>
        <taxon>Vibrionales</taxon>
        <taxon>Vibrionaceae</taxon>
        <taxon>Vibrio</taxon>
    </lineage>
</organism>
<evidence type="ECO:0008006" key="4">
    <source>
        <dbReference type="Google" id="ProtNLM"/>
    </source>
</evidence>
<feature type="transmembrane region" description="Helical" evidence="1">
    <location>
        <begin position="12"/>
        <end position="28"/>
    </location>
</feature>
<sequence>MIEYLKLVVDLVGHLAWPIVVAGALLYFKKDVAKLLQRVKKAKYGDIEIDLVEAIDEVKGDAIELGITIAYPSSSFSASDLELVQTAPEWAFLQSWQNIENILITKGSDGKRQPITKIVRQLQGSEKIDSGLADLILKMYRLRNEIVHVSGIDLTKAEAMEWLGVSKSISDRLIQKLA</sequence>
<reference evidence="3" key="1">
    <citation type="submission" date="2016-11" db="EMBL/GenBank/DDBJ databases">
        <authorList>
            <person name="Varghese N."/>
            <person name="Submissions S."/>
        </authorList>
    </citation>
    <scope>NUCLEOTIDE SEQUENCE [LARGE SCALE GENOMIC DNA]</scope>
    <source>
        <strain evidence="3">DSM 21264</strain>
    </source>
</reference>
<evidence type="ECO:0000256" key="1">
    <source>
        <dbReference type="SAM" id="Phobius"/>
    </source>
</evidence>
<keyword evidence="1" id="KW-0812">Transmembrane</keyword>
<keyword evidence="1" id="KW-1133">Transmembrane helix</keyword>
<name>A0A1M4SAH7_VIBGA</name>
<evidence type="ECO:0000313" key="3">
    <source>
        <dbReference type="Proteomes" id="UP000184159"/>
    </source>
</evidence>
<dbReference type="RefSeq" id="WP_072954046.1">
    <property type="nucleotide sequence ID" value="NZ_FQUH01000001.1"/>
</dbReference>
<gene>
    <name evidence="2" type="ORF">SAMN02745781_00002</name>
</gene>
<keyword evidence="3" id="KW-1185">Reference proteome</keyword>
<dbReference type="Proteomes" id="UP000184159">
    <property type="component" value="Unassembled WGS sequence"/>
</dbReference>